<dbReference type="InterPro" id="IPR007052">
    <property type="entry name" value="CS_dom"/>
</dbReference>
<feature type="compositionally biased region" description="Polar residues" evidence="1">
    <location>
        <begin position="133"/>
        <end position="146"/>
    </location>
</feature>
<proteinExistence type="predicted"/>
<dbReference type="Gene3D" id="2.60.40.790">
    <property type="match status" value="1"/>
</dbReference>
<dbReference type="GO" id="GO:0051087">
    <property type="term" value="F:protein-folding chaperone binding"/>
    <property type="evidence" value="ECO:0007669"/>
    <property type="project" value="InterPro"/>
</dbReference>
<dbReference type="PROSITE" id="PS51048">
    <property type="entry name" value="SGS"/>
    <property type="match status" value="1"/>
</dbReference>
<feature type="region of interest" description="Disordered" evidence="1">
    <location>
        <begin position="1"/>
        <end position="21"/>
    </location>
</feature>
<dbReference type="GO" id="GO:0005737">
    <property type="term" value="C:cytoplasm"/>
    <property type="evidence" value="ECO:0007669"/>
    <property type="project" value="UniProtKB-ARBA"/>
</dbReference>
<evidence type="ECO:0000259" key="3">
    <source>
        <dbReference type="PROSITE" id="PS51203"/>
    </source>
</evidence>
<dbReference type="Proteomes" id="UP000681722">
    <property type="component" value="Unassembled WGS sequence"/>
</dbReference>
<dbReference type="EMBL" id="CAJNOQ010001625">
    <property type="protein sequence ID" value="CAF0907935.1"/>
    <property type="molecule type" value="Genomic_DNA"/>
</dbReference>
<dbReference type="Pfam" id="PF05002">
    <property type="entry name" value="SGS"/>
    <property type="match status" value="1"/>
</dbReference>
<keyword evidence="6" id="KW-1185">Reference proteome</keyword>
<evidence type="ECO:0000313" key="4">
    <source>
        <dbReference type="EMBL" id="CAF0907935.1"/>
    </source>
</evidence>
<dbReference type="InterPro" id="IPR008978">
    <property type="entry name" value="HSP20-like_chaperone"/>
</dbReference>
<dbReference type="OrthoDB" id="1898560at2759"/>
<name>A0A814A3D5_9BILA</name>
<comment type="caution">
    <text evidence="4">The sequence shown here is derived from an EMBL/GenBank/DDBJ whole genome shotgun (WGS) entry which is preliminary data.</text>
</comment>
<feature type="domain" description="CS" evidence="3">
    <location>
        <begin position="30"/>
        <end position="119"/>
    </location>
</feature>
<feature type="domain" description="SGS" evidence="2">
    <location>
        <begin position="141"/>
        <end position="229"/>
    </location>
</feature>
<evidence type="ECO:0000259" key="2">
    <source>
        <dbReference type="PROSITE" id="PS51048"/>
    </source>
</evidence>
<dbReference type="InterPro" id="IPR007699">
    <property type="entry name" value="SGS_dom"/>
</dbReference>
<feature type="region of interest" description="Disordered" evidence="1">
    <location>
        <begin position="127"/>
        <end position="149"/>
    </location>
</feature>
<dbReference type="SUPFAM" id="SSF49764">
    <property type="entry name" value="HSP20-like chaperones"/>
    <property type="match status" value="1"/>
</dbReference>
<dbReference type="EMBL" id="CAJOBC010001625">
    <property type="protein sequence ID" value="CAF3689504.1"/>
    <property type="molecule type" value="Genomic_DNA"/>
</dbReference>
<dbReference type="PROSITE" id="PS51203">
    <property type="entry name" value="CS"/>
    <property type="match status" value="1"/>
</dbReference>
<evidence type="ECO:0000256" key="1">
    <source>
        <dbReference type="SAM" id="MobiDB-lite"/>
    </source>
</evidence>
<evidence type="ECO:0000313" key="6">
    <source>
        <dbReference type="Proteomes" id="UP000663829"/>
    </source>
</evidence>
<evidence type="ECO:0008006" key="7">
    <source>
        <dbReference type="Google" id="ProtNLM"/>
    </source>
</evidence>
<dbReference type="PANTHER" id="PTHR45862">
    <property type="entry name" value="PROTEIN SGT1 HOMOLOG"/>
    <property type="match status" value="1"/>
</dbReference>
<organism evidence="4 6">
    <name type="scientific">Didymodactylos carnosus</name>
    <dbReference type="NCBI Taxonomy" id="1234261"/>
    <lineage>
        <taxon>Eukaryota</taxon>
        <taxon>Metazoa</taxon>
        <taxon>Spiralia</taxon>
        <taxon>Gnathifera</taxon>
        <taxon>Rotifera</taxon>
        <taxon>Eurotatoria</taxon>
        <taxon>Bdelloidea</taxon>
        <taxon>Philodinida</taxon>
        <taxon>Philodinidae</taxon>
        <taxon>Didymodactylos</taxon>
    </lineage>
</organism>
<dbReference type="FunFam" id="2.60.40.790:FF:000012">
    <property type="entry name" value="SGT1 homolog, MIS12 kinetochore complex assembly cochaperone"/>
    <property type="match status" value="1"/>
</dbReference>
<sequence length="229" mass="25791">MTDTASETSKTVENDAQNQNSSTSAPILISLLHRHDFYQTPTNVIITIPLKNLKKEQVQVETTEKTLSVGAKLPSGSDYSLEIDLAYAIDDKRTEFTVTAFKIEIKLFKKDAIQWTTLDAAHKPKQPAALMNKPTTSEQPSYPSSSIHRKDWNKVEAEIAKDEKDNKEESDANSIFSQLYKDASDETKRAMNKSYSESGGTVLSMDWNEVSKKKVELQTPDGMEFKKYD</sequence>
<accession>A0A814A3D5</accession>
<gene>
    <name evidence="4" type="ORF">GPM918_LOCUS8990</name>
    <name evidence="5" type="ORF">SRO942_LOCUS8991</name>
</gene>
<dbReference type="AlphaFoldDB" id="A0A814A3D5"/>
<dbReference type="InterPro" id="IPR044563">
    <property type="entry name" value="Sgt1-like"/>
</dbReference>
<reference evidence="4" key="1">
    <citation type="submission" date="2021-02" db="EMBL/GenBank/DDBJ databases">
        <authorList>
            <person name="Nowell W R."/>
        </authorList>
    </citation>
    <scope>NUCLEOTIDE SEQUENCE</scope>
</reference>
<evidence type="ECO:0000313" key="5">
    <source>
        <dbReference type="EMBL" id="CAF3689504.1"/>
    </source>
</evidence>
<dbReference type="Proteomes" id="UP000663829">
    <property type="component" value="Unassembled WGS sequence"/>
</dbReference>
<dbReference type="Pfam" id="PF04969">
    <property type="entry name" value="CS"/>
    <property type="match status" value="1"/>
</dbReference>
<protein>
    <recommendedName>
        <fullName evidence="7">SGT1</fullName>
    </recommendedName>
</protein>